<dbReference type="InterPro" id="IPR004378">
    <property type="entry name" value="F420H2_quin_Rdtase"/>
</dbReference>
<evidence type="ECO:0000256" key="2">
    <source>
        <dbReference type="ARBA" id="ARBA00049106"/>
    </source>
</evidence>
<evidence type="ECO:0000313" key="3">
    <source>
        <dbReference type="EMBL" id="MEA5358047.1"/>
    </source>
</evidence>
<name>A0ABU5QVV3_9PSEU</name>
<organism evidence="3 4">
    <name type="scientific">Amycolatopsis heterodermiae</name>
    <dbReference type="NCBI Taxonomy" id="3110235"/>
    <lineage>
        <taxon>Bacteria</taxon>
        <taxon>Bacillati</taxon>
        <taxon>Actinomycetota</taxon>
        <taxon>Actinomycetes</taxon>
        <taxon>Pseudonocardiales</taxon>
        <taxon>Pseudonocardiaceae</taxon>
        <taxon>Amycolatopsis</taxon>
    </lineage>
</organism>
<dbReference type="PANTHER" id="PTHR39428:SF1">
    <property type="entry name" value="F420H(2)-DEPENDENT QUINONE REDUCTASE RV1261C"/>
    <property type="match status" value="1"/>
</dbReference>
<gene>
    <name evidence="3" type="ORF">VA596_00750</name>
</gene>
<evidence type="ECO:0000313" key="4">
    <source>
        <dbReference type="Proteomes" id="UP001304298"/>
    </source>
</evidence>
<dbReference type="RefSeq" id="WP_323322512.1">
    <property type="nucleotide sequence ID" value="NZ_JAYFSI010000001.1"/>
</dbReference>
<comment type="caution">
    <text evidence="3">The sequence shown here is derived from an EMBL/GenBank/DDBJ whole genome shotgun (WGS) entry which is preliminary data.</text>
</comment>
<dbReference type="Pfam" id="PF04075">
    <property type="entry name" value="F420H2_quin_red"/>
    <property type="match status" value="1"/>
</dbReference>
<dbReference type="PANTHER" id="PTHR39428">
    <property type="entry name" value="F420H(2)-DEPENDENT QUINONE REDUCTASE RV1261C"/>
    <property type="match status" value="1"/>
</dbReference>
<reference evidence="3 4" key="1">
    <citation type="submission" date="2023-12" db="EMBL/GenBank/DDBJ databases">
        <title>Amycolatopsis sp. V23-08.</title>
        <authorList>
            <person name="Somphong A."/>
        </authorList>
    </citation>
    <scope>NUCLEOTIDE SEQUENCE [LARGE SCALE GENOMIC DNA]</scope>
    <source>
        <strain evidence="3 4">V23-08</strain>
    </source>
</reference>
<sequence length="138" mass="14997">MSLLFSLCRGTSVPPSCPLTPPITPHRKDNASLIQLTTTGARTGRKHRVTLGAMNIDGQLVVVASAMGLPKHPAWYHNIRKNPLVTVETGTETFEAMAAVAPDRDALFAKVVEQQPGFADYQARTTRVLPVIVLRRLG</sequence>
<comment type="similarity">
    <text evidence="1">Belongs to the F420H(2)-dependent quinone reductase family.</text>
</comment>
<keyword evidence="4" id="KW-1185">Reference proteome</keyword>
<comment type="catalytic activity">
    <reaction evidence="2">
        <text>oxidized coenzyme F420-(gamma-L-Glu)(n) + a quinol + H(+) = reduced coenzyme F420-(gamma-L-Glu)(n) + a quinone</text>
        <dbReference type="Rhea" id="RHEA:39663"/>
        <dbReference type="Rhea" id="RHEA-COMP:12939"/>
        <dbReference type="Rhea" id="RHEA-COMP:14378"/>
        <dbReference type="ChEBI" id="CHEBI:15378"/>
        <dbReference type="ChEBI" id="CHEBI:24646"/>
        <dbReference type="ChEBI" id="CHEBI:132124"/>
        <dbReference type="ChEBI" id="CHEBI:133980"/>
        <dbReference type="ChEBI" id="CHEBI:139511"/>
    </reaction>
</comment>
<evidence type="ECO:0000256" key="1">
    <source>
        <dbReference type="ARBA" id="ARBA00008710"/>
    </source>
</evidence>
<proteinExistence type="inferred from homology"/>
<accession>A0ABU5QVV3</accession>
<dbReference type="Proteomes" id="UP001304298">
    <property type="component" value="Unassembled WGS sequence"/>
</dbReference>
<dbReference type="Gene3D" id="2.30.110.10">
    <property type="entry name" value="Electron Transport, Fmn-binding Protein, Chain A"/>
    <property type="match status" value="1"/>
</dbReference>
<dbReference type="EMBL" id="JAYFSI010000001">
    <property type="protein sequence ID" value="MEA5358047.1"/>
    <property type="molecule type" value="Genomic_DNA"/>
</dbReference>
<protein>
    <submittedName>
        <fullName evidence="3">Nitroreductase family deazaflavin-dependent oxidoreductase</fullName>
    </submittedName>
</protein>
<dbReference type="InterPro" id="IPR012349">
    <property type="entry name" value="Split_barrel_FMN-bd"/>
</dbReference>
<dbReference type="NCBIfam" id="TIGR00026">
    <property type="entry name" value="hi_GC_TIGR00026"/>
    <property type="match status" value="1"/>
</dbReference>